<comment type="caution">
    <text evidence="5">The sequence shown here is derived from an EMBL/GenBank/DDBJ whole genome shotgun (WGS) entry which is preliminary data.</text>
</comment>
<evidence type="ECO:0000256" key="1">
    <source>
        <dbReference type="ARBA" id="ARBA00023125"/>
    </source>
</evidence>
<dbReference type="AlphaFoldDB" id="A0A4U6QEZ6"/>
<reference evidence="5 6" key="1">
    <citation type="submission" date="2019-05" db="EMBL/GenBank/DDBJ databases">
        <title>Nakamurella sp. N5BH11, whole genome shotgun sequence.</title>
        <authorList>
            <person name="Tuo L."/>
        </authorList>
    </citation>
    <scope>NUCLEOTIDE SEQUENCE [LARGE SCALE GENOMIC DNA]</scope>
    <source>
        <strain evidence="5 6">N5BH11</strain>
    </source>
</reference>
<dbReference type="Gene3D" id="4.10.320.10">
    <property type="entry name" value="E3-binding domain"/>
    <property type="match status" value="1"/>
</dbReference>
<keyword evidence="1" id="KW-0238">DNA-binding</keyword>
<dbReference type="Gene3D" id="3.30.60.230">
    <property type="entry name" value="Lsr2, dimerization domain"/>
    <property type="match status" value="1"/>
</dbReference>
<dbReference type="InterPro" id="IPR042261">
    <property type="entry name" value="Lsr2-like_dimerization"/>
</dbReference>
<organism evidence="5 6">
    <name type="scientific">Nakamurella flava</name>
    <dbReference type="NCBI Taxonomy" id="2576308"/>
    <lineage>
        <taxon>Bacteria</taxon>
        <taxon>Bacillati</taxon>
        <taxon>Actinomycetota</taxon>
        <taxon>Actinomycetes</taxon>
        <taxon>Nakamurellales</taxon>
        <taxon>Nakamurellaceae</taxon>
        <taxon>Nakamurella</taxon>
    </lineage>
</organism>
<feature type="compositionally biased region" description="Low complexity" evidence="2">
    <location>
        <begin position="69"/>
        <end position="83"/>
    </location>
</feature>
<evidence type="ECO:0000259" key="3">
    <source>
        <dbReference type="Pfam" id="PF11774"/>
    </source>
</evidence>
<accession>A0A4U6QEZ6</accession>
<dbReference type="InterPro" id="IPR024412">
    <property type="entry name" value="Lsr2_dim_dom"/>
</dbReference>
<dbReference type="Pfam" id="PF23359">
    <property type="entry name" value="Lsr2_DNA-bd"/>
    <property type="match status" value="1"/>
</dbReference>
<dbReference type="InterPro" id="IPR036625">
    <property type="entry name" value="E3-bd_dom_sf"/>
</dbReference>
<sequence>MATMTTVTLVDDLDGTEAEESVSFALDGANYEIDLSEDNAAKLRDSLAVFVANARRVDGGRRGSRGRARGAAPAAKPAKSSRSTPDREQTAAIREWARANGHEVSERGRLSAAVLQAFEEAHA</sequence>
<dbReference type="Proteomes" id="UP000306985">
    <property type="component" value="Unassembled WGS sequence"/>
</dbReference>
<protein>
    <submittedName>
        <fullName evidence="5">Lsr2 family protein</fullName>
    </submittedName>
</protein>
<dbReference type="GO" id="GO:0016746">
    <property type="term" value="F:acyltransferase activity"/>
    <property type="evidence" value="ECO:0007669"/>
    <property type="project" value="InterPro"/>
</dbReference>
<evidence type="ECO:0000256" key="2">
    <source>
        <dbReference type="SAM" id="MobiDB-lite"/>
    </source>
</evidence>
<evidence type="ECO:0000259" key="4">
    <source>
        <dbReference type="Pfam" id="PF23359"/>
    </source>
</evidence>
<proteinExistence type="predicted"/>
<dbReference type="InterPro" id="IPR055370">
    <property type="entry name" value="Lsr2_DNA-bd"/>
</dbReference>
<dbReference type="Pfam" id="PF11774">
    <property type="entry name" value="Lsr2"/>
    <property type="match status" value="1"/>
</dbReference>
<gene>
    <name evidence="5" type="ORF">FDO65_13475</name>
</gene>
<dbReference type="RefSeq" id="WP_137450212.1">
    <property type="nucleotide sequence ID" value="NZ_SZZH01000003.1"/>
</dbReference>
<evidence type="ECO:0000313" key="6">
    <source>
        <dbReference type="Proteomes" id="UP000306985"/>
    </source>
</evidence>
<keyword evidence="6" id="KW-1185">Reference proteome</keyword>
<evidence type="ECO:0000313" key="5">
    <source>
        <dbReference type="EMBL" id="TKV58549.1"/>
    </source>
</evidence>
<name>A0A4U6QEZ6_9ACTN</name>
<dbReference type="OrthoDB" id="4113332at2"/>
<dbReference type="GO" id="GO:0003677">
    <property type="term" value="F:DNA binding"/>
    <property type="evidence" value="ECO:0007669"/>
    <property type="project" value="UniProtKB-KW"/>
</dbReference>
<feature type="domain" description="Lsr2 DNA-binding" evidence="4">
    <location>
        <begin position="86"/>
        <end position="121"/>
    </location>
</feature>
<feature type="domain" description="Lsr2 dimerization" evidence="3">
    <location>
        <begin position="1"/>
        <end position="57"/>
    </location>
</feature>
<feature type="region of interest" description="Disordered" evidence="2">
    <location>
        <begin position="59"/>
        <end position="90"/>
    </location>
</feature>
<dbReference type="EMBL" id="SZZH01000003">
    <property type="protein sequence ID" value="TKV58549.1"/>
    <property type="molecule type" value="Genomic_DNA"/>
</dbReference>